<dbReference type="Pfam" id="PF00672">
    <property type="entry name" value="HAMP"/>
    <property type="match status" value="1"/>
</dbReference>
<evidence type="ECO:0000259" key="11">
    <source>
        <dbReference type="PROSITE" id="PS50109"/>
    </source>
</evidence>
<dbReference type="InterPro" id="IPR003594">
    <property type="entry name" value="HATPase_dom"/>
</dbReference>
<feature type="transmembrane region" description="Helical" evidence="10">
    <location>
        <begin position="21"/>
        <end position="40"/>
    </location>
</feature>
<dbReference type="SMART" id="SM00304">
    <property type="entry name" value="HAMP"/>
    <property type="match status" value="1"/>
</dbReference>
<dbReference type="Proteomes" id="UP000248198">
    <property type="component" value="Unassembled WGS sequence"/>
</dbReference>
<comment type="subcellular location">
    <subcellularLocation>
        <location evidence="2">Membrane</location>
    </subcellularLocation>
</comment>
<dbReference type="PROSITE" id="PS50109">
    <property type="entry name" value="HIS_KIN"/>
    <property type="match status" value="1"/>
</dbReference>
<keyword evidence="14" id="KW-1185">Reference proteome</keyword>
<dbReference type="PRINTS" id="PR00344">
    <property type="entry name" value="BCTRLSENSOR"/>
</dbReference>
<protein>
    <recommendedName>
        <fullName evidence="3">histidine kinase</fullName>
        <ecNumber evidence="3">2.7.13.3</ecNumber>
    </recommendedName>
</protein>
<keyword evidence="8" id="KW-0067">ATP-binding</keyword>
<keyword evidence="6" id="KW-0547">Nucleotide-binding</keyword>
<dbReference type="Pfam" id="PF02518">
    <property type="entry name" value="HATPase_c"/>
    <property type="match status" value="1"/>
</dbReference>
<evidence type="ECO:0000259" key="12">
    <source>
        <dbReference type="PROSITE" id="PS50885"/>
    </source>
</evidence>
<dbReference type="InterPro" id="IPR005467">
    <property type="entry name" value="His_kinase_dom"/>
</dbReference>
<keyword evidence="7" id="KW-0418">Kinase</keyword>
<organism evidence="13 14">
    <name type="scientific">Pedobacter nutrimenti</name>
    <dbReference type="NCBI Taxonomy" id="1241337"/>
    <lineage>
        <taxon>Bacteria</taxon>
        <taxon>Pseudomonadati</taxon>
        <taxon>Bacteroidota</taxon>
        <taxon>Sphingobacteriia</taxon>
        <taxon>Sphingobacteriales</taxon>
        <taxon>Sphingobacteriaceae</taxon>
        <taxon>Pedobacter</taxon>
    </lineage>
</organism>
<accession>A0A318UBJ9</accession>
<dbReference type="AlphaFoldDB" id="A0A318UBJ9"/>
<evidence type="ECO:0000256" key="4">
    <source>
        <dbReference type="ARBA" id="ARBA00022553"/>
    </source>
</evidence>
<feature type="domain" description="Histidine kinase" evidence="11">
    <location>
        <begin position="228"/>
        <end position="435"/>
    </location>
</feature>
<feature type="transmembrane region" description="Helical" evidence="10">
    <location>
        <begin position="46"/>
        <end position="65"/>
    </location>
</feature>
<evidence type="ECO:0000256" key="6">
    <source>
        <dbReference type="ARBA" id="ARBA00022741"/>
    </source>
</evidence>
<evidence type="ECO:0000256" key="8">
    <source>
        <dbReference type="ARBA" id="ARBA00022840"/>
    </source>
</evidence>
<evidence type="ECO:0000256" key="5">
    <source>
        <dbReference type="ARBA" id="ARBA00022679"/>
    </source>
</evidence>
<name>A0A318UBJ9_9SPHI</name>
<gene>
    <name evidence="13" type="ORF">B0O44_106257</name>
</gene>
<reference evidence="13 14" key="1">
    <citation type="submission" date="2018-06" db="EMBL/GenBank/DDBJ databases">
        <title>Genomic Encyclopedia of Archaeal and Bacterial Type Strains, Phase II (KMG-II): from individual species to whole genera.</title>
        <authorList>
            <person name="Goeker M."/>
        </authorList>
    </citation>
    <scope>NUCLEOTIDE SEQUENCE [LARGE SCALE GENOMIC DNA]</scope>
    <source>
        <strain evidence="13 14">DSM 27372</strain>
    </source>
</reference>
<dbReference type="GO" id="GO:0005524">
    <property type="term" value="F:ATP binding"/>
    <property type="evidence" value="ECO:0007669"/>
    <property type="project" value="UniProtKB-KW"/>
</dbReference>
<dbReference type="SUPFAM" id="SSF55785">
    <property type="entry name" value="PYP-like sensor domain (PAS domain)"/>
    <property type="match status" value="1"/>
</dbReference>
<dbReference type="InterPro" id="IPR004358">
    <property type="entry name" value="Sig_transdc_His_kin-like_C"/>
</dbReference>
<evidence type="ECO:0000256" key="10">
    <source>
        <dbReference type="SAM" id="Phobius"/>
    </source>
</evidence>
<evidence type="ECO:0000256" key="7">
    <source>
        <dbReference type="ARBA" id="ARBA00022777"/>
    </source>
</evidence>
<keyword evidence="10" id="KW-0812">Transmembrane</keyword>
<keyword evidence="10" id="KW-1133">Transmembrane helix</keyword>
<dbReference type="PROSITE" id="PS50885">
    <property type="entry name" value="HAMP"/>
    <property type="match status" value="1"/>
</dbReference>
<dbReference type="GO" id="GO:0016020">
    <property type="term" value="C:membrane"/>
    <property type="evidence" value="ECO:0007669"/>
    <property type="project" value="UniProtKB-SubCell"/>
</dbReference>
<dbReference type="GO" id="GO:0000160">
    <property type="term" value="P:phosphorelay signal transduction system"/>
    <property type="evidence" value="ECO:0007669"/>
    <property type="project" value="UniProtKB-KW"/>
</dbReference>
<dbReference type="GO" id="GO:0004673">
    <property type="term" value="F:protein histidine kinase activity"/>
    <property type="evidence" value="ECO:0007669"/>
    <property type="project" value="UniProtKB-EC"/>
</dbReference>
<dbReference type="SUPFAM" id="SSF55874">
    <property type="entry name" value="ATPase domain of HSP90 chaperone/DNA topoisomerase II/histidine kinase"/>
    <property type="match status" value="1"/>
</dbReference>
<dbReference type="InterPro" id="IPR003660">
    <property type="entry name" value="HAMP_dom"/>
</dbReference>
<keyword evidence="4" id="KW-0597">Phosphoprotein</keyword>
<feature type="domain" description="HAMP" evidence="12">
    <location>
        <begin position="66"/>
        <end position="118"/>
    </location>
</feature>
<dbReference type="Gene3D" id="6.10.340.10">
    <property type="match status" value="1"/>
</dbReference>
<dbReference type="InterPro" id="IPR035965">
    <property type="entry name" value="PAS-like_dom_sf"/>
</dbReference>
<sequence length="435" mass="49860">MPYTADWRNIKSHLMNLKTKYILFLVLIHLLCLVLSYVVFRDNKLLFILSELLVLISVLLSMSIYRQLIRPFVYLKEGVNAIKDRDFNVKFRPTGKPEMDELIGVYNQMMDELRIERTKQEEQHFFLEKLIHTSPTGIVILDYDHQIKQINPKAASLIGAEPDLFIRQFNDLKPGHSRVLKTPGLATYKIQKSHFIDRGFSRVFILIEELTAEIFEAEKKVYDKVIRMMAHEVNNTIGPVNSILSLTLDHRDLWKTGDKSALKNALQVALERNQNLNLFVRNFADLVKLSPVNKQQFDVLVLLRSVADFMQIPAEKKGVVFEFDFPAAPFYLSADLQQMEQVLINILKNSMEAMDGAGVISFLADQKERKLVISDNGRGISTQTGEQLFVPFFTTKKDGQGIGLTLVREVLLNHGFEFSLSSPVPGRTDFVIFLH</sequence>
<evidence type="ECO:0000256" key="2">
    <source>
        <dbReference type="ARBA" id="ARBA00004370"/>
    </source>
</evidence>
<proteinExistence type="predicted"/>
<keyword evidence="5" id="KW-0808">Transferase</keyword>
<dbReference type="CDD" id="cd06225">
    <property type="entry name" value="HAMP"/>
    <property type="match status" value="1"/>
</dbReference>
<dbReference type="PANTHER" id="PTHR43065">
    <property type="entry name" value="SENSOR HISTIDINE KINASE"/>
    <property type="match status" value="1"/>
</dbReference>
<evidence type="ECO:0000256" key="1">
    <source>
        <dbReference type="ARBA" id="ARBA00000085"/>
    </source>
</evidence>
<evidence type="ECO:0000313" key="14">
    <source>
        <dbReference type="Proteomes" id="UP000248198"/>
    </source>
</evidence>
<keyword evidence="10" id="KW-0472">Membrane</keyword>
<comment type="caution">
    <text evidence="13">The sequence shown here is derived from an EMBL/GenBank/DDBJ whole genome shotgun (WGS) entry which is preliminary data.</text>
</comment>
<dbReference type="SMART" id="SM00387">
    <property type="entry name" value="HATPase_c"/>
    <property type="match status" value="1"/>
</dbReference>
<dbReference type="EC" id="2.7.13.3" evidence="3"/>
<dbReference type="Gene3D" id="3.30.565.10">
    <property type="entry name" value="Histidine kinase-like ATPase, C-terminal domain"/>
    <property type="match status" value="1"/>
</dbReference>
<evidence type="ECO:0000256" key="9">
    <source>
        <dbReference type="ARBA" id="ARBA00023012"/>
    </source>
</evidence>
<dbReference type="InterPro" id="IPR000014">
    <property type="entry name" value="PAS"/>
</dbReference>
<evidence type="ECO:0000313" key="13">
    <source>
        <dbReference type="EMBL" id="PYF72602.1"/>
    </source>
</evidence>
<dbReference type="InterPro" id="IPR036890">
    <property type="entry name" value="HATPase_C_sf"/>
</dbReference>
<keyword evidence="9" id="KW-0902">Two-component regulatory system</keyword>
<dbReference type="PANTHER" id="PTHR43065:SF10">
    <property type="entry name" value="PEROXIDE STRESS-ACTIVATED HISTIDINE KINASE MAK3"/>
    <property type="match status" value="1"/>
</dbReference>
<dbReference type="Pfam" id="PF13188">
    <property type="entry name" value="PAS_8"/>
    <property type="match status" value="1"/>
</dbReference>
<dbReference type="EMBL" id="QKLU01000006">
    <property type="protein sequence ID" value="PYF72602.1"/>
    <property type="molecule type" value="Genomic_DNA"/>
</dbReference>
<comment type="catalytic activity">
    <reaction evidence="1">
        <text>ATP + protein L-histidine = ADP + protein N-phospho-L-histidine.</text>
        <dbReference type="EC" id="2.7.13.3"/>
    </reaction>
</comment>
<evidence type="ECO:0000256" key="3">
    <source>
        <dbReference type="ARBA" id="ARBA00012438"/>
    </source>
</evidence>